<feature type="region of interest" description="Disordered" evidence="1">
    <location>
        <begin position="1"/>
        <end position="56"/>
    </location>
</feature>
<accession>A0ABY7GTI1</accession>
<feature type="compositionally biased region" description="Low complexity" evidence="1">
    <location>
        <begin position="1"/>
        <end position="50"/>
    </location>
</feature>
<evidence type="ECO:0000313" key="3">
    <source>
        <dbReference type="Proteomes" id="UP001164459"/>
    </source>
</evidence>
<gene>
    <name evidence="2" type="ORF">O0S08_29090</name>
</gene>
<protein>
    <submittedName>
        <fullName evidence="2">Uncharacterized protein</fullName>
    </submittedName>
</protein>
<dbReference type="RefSeq" id="WP_269032599.1">
    <property type="nucleotide sequence ID" value="NZ_CP114040.1"/>
</dbReference>
<organism evidence="2 3">
    <name type="scientific">Nannocystis punicea</name>
    <dbReference type="NCBI Taxonomy" id="2995304"/>
    <lineage>
        <taxon>Bacteria</taxon>
        <taxon>Pseudomonadati</taxon>
        <taxon>Myxococcota</taxon>
        <taxon>Polyangia</taxon>
        <taxon>Nannocystales</taxon>
        <taxon>Nannocystaceae</taxon>
        <taxon>Nannocystis</taxon>
    </lineage>
</organism>
<dbReference type="EMBL" id="CP114040">
    <property type="protein sequence ID" value="WAS90268.1"/>
    <property type="molecule type" value="Genomic_DNA"/>
</dbReference>
<dbReference type="Proteomes" id="UP001164459">
    <property type="component" value="Chromosome"/>
</dbReference>
<proteinExistence type="predicted"/>
<reference evidence="2" key="1">
    <citation type="submission" date="2022-11" db="EMBL/GenBank/DDBJ databases">
        <title>Minimal conservation of predation-associated metabolite biosynthetic gene clusters underscores biosynthetic potential of Myxococcota including descriptions for ten novel species: Archangium lansinium sp. nov., Myxococcus landrumus sp. nov., Nannocystis bai.</title>
        <authorList>
            <person name="Ahearne A."/>
            <person name="Stevens C."/>
            <person name="Dowd S."/>
        </authorList>
    </citation>
    <scope>NUCLEOTIDE SEQUENCE</scope>
    <source>
        <strain evidence="2">Fl3</strain>
    </source>
</reference>
<name>A0ABY7GTI1_9BACT</name>
<keyword evidence="3" id="KW-1185">Reference proteome</keyword>
<evidence type="ECO:0000256" key="1">
    <source>
        <dbReference type="SAM" id="MobiDB-lite"/>
    </source>
</evidence>
<evidence type="ECO:0000313" key="2">
    <source>
        <dbReference type="EMBL" id="WAS90268.1"/>
    </source>
</evidence>
<sequence>MSSTSSGNTPGASTTTGTTTTAGTPTTGITSTTTGADASSSAASTSDGGSFLAPPLPDGGGPVDCDVFAQDCPEGQKCAWSSSYEQGSFCFLLDRDPQQLGEPCTFVPDPEYSWISGQDDCDKSLMCWPNGDGYHGLCVAMCMGSYEQTHCPEGSICTGGRTHWHCVQVCDPLVQDCPLGFRCSLEYGAYDFACIPDSAPPHAGPGEPCTGDLDCAPSLACMSASDVPGCAPGSFCCSKICALDDPAFDCELPGQTCQDVSDEYGGWPAGGGACALEP</sequence>